<name>T0Z6N6_9ZZZZ</name>
<reference evidence="2" key="1">
    <citation type="submission" date="2013-08" db="EMBL/GenBank/DDBJ databases">
        <authorList>
            <person name="Mendez C."/>
            <person name="Richter M."/>
            <person name="Ferrer M."/>
            <person name="Sanchez J."/>
        </authorList>
    </citation>
    <scope>NUCLEOTIDE SEQUENCE</scope>
</reference>
<protein>
    <submittedName>
        <fullName evidence="2">Uncharacterized protein</fullName>
    </submittedName>
</protein>
<proteinExistence type="predicted"/>
<feature type="non-terminal residue" evidence="2">
    <location>
        <position position="1"/>
    </location>
</feature>
<feature type="compositionally biased region" description="Acidic residues" evidence="1">
    <location>
        <begin position="187"/>
        <end position="196"/>
    </location>
</feature>
<accession>T0Z6N6</accession>
<gene>
    <name evidence="2" type="ORF">B1B_13695</name>
</gene>
<feature type="region of interest" description="Disordered" evidence="1">
    <location>
        <begin position="165"/>
        <end position="196"/>
    </location>
</feature>
<reference evidence="2" key="2">
    <citation type="journal article" date="2014" name="ISME J.">
        <title>Microbial stratification in low pH oxic and suboxic macroscopic growths along an acid mine drainage.</title>
        <authorList>
            <person name="Mendez-Garcia C."/>
            <person name="Mesa V."/>
            <person name="Sprenger R.R."/>
            <person name="Richter M."/>
            <person name="Diez M.S."/>
            <person name="Solano J."/>
            <person name="Bargiela R."/>
            <person name="Golyshina O.V."/>
            <person name="Manteca A."/>
            <person name="Ramos J.L."/>
            <person name="Gallego J.R."/>
            <person name="Llorente I."/>
            <person name="Martins Dos Santos V.A."/>
            <person name="Jensen O.N."/>
            <person name="Pelaez A.I."/>
            <person name="Sanchez J."/>
            <person name="Ferrer M."/>
        </authorList>
    </citation>
    <scope>NUCLEOTIDE SEQUENCE</scope>
</reference>
<comment type="caution">
    <text evidence="2">The sequence shown here is derived from an EMBL/GenBank/DDBJ whole genome shotgun (WGS) entry which is preliminary data.</text>
</comment>
<evidence type="ECO:0000313" key="2">
    <source>
        <dbReference type="EMBL" id="EQD43691.1"/>
    </source>
</evidence>
<evidence type="ECO:0000256" key="1">
    <source>
        <dbReference type="SAM" id="MobiDB-lite"/>
    </source>
</evidence>
<dbReference type="EMBL" id="AUZY01009028">
    <property type="protein sequence ID" value="EQD43691.1"/>
    <property type="molecule type" value="Genomic_DNA"/>
</dbReference>
<organism evidence="2">
    <name type="scientific">mine drainage metagenome</name>
    <dbReference type="NCBI Taxonomy" id="410659"/>
    <lineage>
        <taxon>unclassified sequences</taxon>
        <taxon>metagenomes</taxon>
        <taxon>ecological metagenomes</taxon>
    </lineage>
</organism>
<dbReference type="AlphaFoldDB" id="T0Z6N6"/>
<feature type="compositionally biased region" description="Basic and acidic residues" evidence="1">
    <location>
        <begin position="177"/>
        <end position="186"/>
    </location>
</feature>
<sequence>ARVWGSDTYKLDLGPSGSVRIIYWALEPTDEGERWSDIKKGLVSGNQAVFVTLNGQRHHVETTSFLRDAANLTYSSEHVIVQVDCDGFSKEAKKRLLPSTRERLIEGELKDLLLGEIGRYLRQDRNILRFEEERRKKFLSVRSAKDTTRIRKLVARFISENPDLRDLIQGQGGAPEEGEKVTREPKDQEDESAEEV</sequence>
<feature type="non-terminal residue" evidence="2">
    <location>
        <position position="196"/>
    </location>
</feature>